<dbReference type="GO" id="GO:0003677">
    <property type="term" value="F:DNA binding"/>
    <property type="evidence" value="ECO:0007669"/>
    <property type="project" value="UniProtKB-UniRule"/>
</dbReference>
<protein>
    <recommendedName>
        <fullName evidence="3">HTH tetR-type domain-containing protein</fullName>
    </recommendedName>
</protein>
<gene>
    <name evidence="4" type="ORF">BEI59_05960</name>
</gene>
<dbReference type="AlphaFoldDB" id="A0A1E3UNZ2"/>
<dbReference type="InterPro" id="IPR001647">
    <property type="entry name" value="HTH_TetR"/>
</dbReference>
<dbReference type="InterPro" id="IPR050624">
    <property type="entry name" value="HTH-type_Tx_Regulator"/>
</dbReference>
<organism evidence="4 5">
    <name type="scientific">Eisenbergiella tayi</name>
    <dbReference type="NCBI Taxonomy" id="1432052"/>
    <lineage>
        <taxon>Bacteria</taxon>
        <taxon>Bacillati</taxon>
        <taxon>Bacillota</taxon>
        <taxon>Clostridia</taxon>
        <taxon>Lachnospirales</taxon>
        <taxon>Lachnospiraceae</taxon>
        <taxon>Eisenbergiella</taxon>
    </lineage>
</organism>
<dbReference type="RefSeq" id="WP_069431260.1">
    <property type="nucleotide sequence ID" value="NZ_MEHA01000003.1"/>
</dbReference>
<name>A0A1E3UNZ2_9FIRM</name>
<accession>A0A1E3UNZ2</accession>
<reference evidence="4 5" key="1">
    <citation type="submission" date="2016-08" db="EMBL/GenBank/DDBJ databases">
        <authorList>
            <person name="Seilhamer J.J."/>
        </authorList>
    </citation>
    <scope>NUCLEOTIDE SEQUENCE [LARGE SCALE GENOMIC DNA]</scope>
    <source>
        <strain evidence="4 5">NML150140-1</strain>
    </source>
</reference>
<evidence type="ECO:0000256" key="1">
    <source>
        <dbReference type="ARBA" id="ARBA00023125"/>
    </source>
</evidence>
<evidence type="ECO:0000313" key="5">
    <source>
        <dbReference type="Proteomes" id="UP000094271"/>
    </source>
</evidence>
<dbReference type="SUPFAM" id="SSF46689">
    <property type="entry name" value="Homeodomain-like"/>
    <property type="match status" value="1"/>
</dbReference>
<dbReference type="PROSITE" id="PS50977">
    <property type="entry name" value="HTH_TETR_2"/>
    <property type="match status" value="1"/>
</dbReference>
<dbReference type="Gene3D" id="1.10.357.10">
    <property type="entry name" value="Tetracycline Repressor, domain 2"/>
    <property type="match status" value="1"/>
</dbReference>
<evidence type="ECO:0000256" key="2">
    <source>
        <dbReference type="PROSITE-ProRule" id="PRU00335"/>
    </source>
</evidence>
<proteinExistence type="predicted"/>
<evidence type="ECO:0000259" key="3">
    <source>
        <dbReference type="PROSITE" id="PS50977"/>
    </source>
</evidence>
<sequence>MEKMDARKRYTQMVLKQSFLKLLKEKPVNRITVKEVCALAQLNRATFYAHYSDCFALMESIENELIDAFEKSLRYVNSFDVTALIEAIYDMVDQNQTACRVLILGNTNSTVLMRMIALAKEDSIAYWRKELPNASETDLEMMYTHLSNGLMHVVVEGYDKYSKDEIIRFVSRVVKASLSLFRSPQRPLA</sequence>
<dbReference type="InterPro" id="IPR009057">
    <property type="entry name" value="Homeodomain-like_sf"/>
</dbReference>
<dbReference type="PANTHER" id="PTHR43479">
    <property type="entry name" value="ACREF/ENVCD OPERON REPRESSOR-RELATED"/>
    <property type="match status" value="1"/>
</dbReference>
<dbReference type="PANTHER" id="PTHR43479:SF7">
    <property type="entry name" value="TETR-FAMILY TRANSCRIPTIONAL REGULATOR"/>
    <property type="match status" value="1"/>
</dbReference>
<dbReference type="Proteomes" id="UP000094271">
    <property type="component" value="Unassembled WGS sequence"/>
</dbReference>
<dbReference type="EMBL" id="MEHA01000003">
    <property type="protein sequence ID" value="ODR54097.1"/>
    <property type="molecule type" value="Genomic_DNA"/>
</dbReference>
<keyword evidence="1 2" id="KW-0238">DNA-binding</keyword>
<feature type="DNA-binding region" description="H-T-H motif" evidence="2">
    <location>
        <begin position="32"/>
        <end position="51"/>
    </location>
</feature>
<feature type="domain" description="HTH tetR-type" evidence="3">
    <location>
        <begin position="9"/>
        <end position="69"/>
    </location>
</feature>
<evidence type="ECO:0000313" key="4">
    <source>
        <dbReference type="EMBL" id="ODR54097.1"/>
    </source>
</evidence>
<comment type="caution">
    <text evidence="4">The sequence shown here is derived from an EMBL/GenBank/DDBJ whole genome shotgun (WGS) entry which is preliminary data.</text>
</comment>